<evidence type="ECO:0000313" key="6">
    <source>
        <dbReference type="Proteomes" id="UP001458880"/>
    </source>
</evidence>
<dbReference type="InterPro" id="IPR035940">
    <property type="entry name" value="CAP_sf"/>
</dbReference>
<dbReference type="Gene3D" id="3.40.33.10">
    <property type="entry name" value="CAP"/>
    <property type="match status" value="1"/>
</dbReference>
<protein>
    <submittedName>
        <fullName evidence="5">Cysteine-rich secretory protein family</fullName>
    </submittedName>
</protein>
<feature type="transmembrane region" description="Helical" evidence="3">
    <location>
        <begin position="41"/>
        <end position="62"/>
    </location>
</feature>
<evidence type="ECO:0000256" key="2">
    <source>
        <dbReference type="ARBA" id="ARBA00022525"/>
    </source>
</evidence>
<evidence type="ECO:0000256" key="1">
    <source>
        <dbReference type="ARBA" id="ARBA00004613"/>
    </source>
</evidence>
<dbReference type="AlphaFoldDB" id="A0AAW1JHM4"/>
<keyword evidence="3" id="KW-0472">Membrane</keyword>
<gene>
    <name evidence="5" type="ORF">QE152_g29392</name>
</gene>
<dbReference type="CDD" id="cd05380">
    <property type="entry name" value="CAP_euk"/>
    <property type="match status" value="1"/>
</dbReference>
<dbReference type="SUPFAM" id="SSF55797">
    <property type="entry name" value="PR-1-like"/>
    <property type="match status" value="2"/>
</dbReference>
<feature type="domain" description="SCP" evidence="4">
    <location>
        <begin position="121"/>
        <end position="299"/>
    </location>
</feature>
<dbReference type="PANTHER" id="PTHR10334">
    <property type="entry name" value="CYSTEINE-RICH SECRETORY PROTEIN-RELATED"/>
    <property type="match status" value="1"/>
</dbReference>
<keyword evidence="2" id="KW-0964">Secreted</keyword>
<reference evidence="5 6" key="1">
    <citation type="journal article" date="2024" name="BMC Genomics">
        <title>De novo assembly and annotation of Popillia japonica's genome with initial clues to its potential as an invasive pest.</title>
        <authorList>
            <person name="Cucini C."/>
            <person name="Boschi S."/>
            <person name="Funari R."/>
            <person name="Cardaioli E."/>
            <person name="Iannotti N."/>
            <person name="Marturano G."/>
            <person name="Paoli F."/>
            <person name="Bruttini M."/>
            <person name="Carapelli A."/>
            <person name="Frati F."/>
            <person name="Nardi F."/>
        </authorList>
    </citation>
    <scope>NUCLEOTIDE SEQUENCE [LARGE SCALE GENOMIC DNA]</scope>
    <source>
        <strain evidence="5">DMR45628</strain>
    </source>
</reference>
<comment type="caution">
    <text evidence="5">The sequence shown here is derived from an EMBL/GenBank/DDBJ whole genome shotgun (WGS) entry which is preliminary data.</text>
</comment>
<dbReference type="Pfam" id="PF00188">
    <property type="entry name" value="CAP"/>
    <property type="match status" value="1"/>
</dbReference>
<evidence type="ECO:0000259" key="4">
    <source>
        <dbReference type="SMART" id="SM00198"/>
    </source>
</evidence>
<dbReference type="GO" id="GO:0005576">
    <property type="term" value="C:extracellular region"/>
    <property type="evidence" value="ECO:0007669"/>
    <property type="project" value="UniProtKB-SubCell"/>
</dbReference>
<organism evidence="5 6">
    <name type="scientific">Popillia japonica</name>
    <name type="common">Japanese beetle</name>
    <dbReference type="NCBI Taxonomy" id="7064"/>
    <lineage>
        <taxon>Eukaryota</taxon>
        <taxon>Metazoa</taxon>
        <taxon>Ecdysozoa</taxon>
        <taxon>Arthropoda</taxon>
        <taxon>Hexapoda</taxon>
        <taxon>Insecta</taxon>
        <taxon>Pterygota</taxon>
        <taxon>Neoptera</taxon>
        <taxon>Endopterygota</taxon>
        <taxon>Coleoptera</taxon>
        <taxon>Polyphaga</taxon>
        <taxon>Scarabaeiformia</taxon>
        <taxon>Scarabaeidae</taxon>
        <taxon>Rutelinae</taxon>
        <taxon>Popillia</taxon>
    </lineage>
</organism>
<dbReference type="SMART" id="SM00198">
    <property type="entry name" value="SCP"/>
    <property type="match status" value="1"/>
</dbReference>
<accession>A0AAW1JHM4</accession>
<dbReference type="InterPro" id="IPR018244">
    <property type="entry name" value="Allrgn_V5/Tpx1_CS"/>
</dbReference>
<evidence type="ECO:0000313" key="5">
    <source>
        <dbReference type="EMBL" id="KAK9703326.1"/>
    </source>
</evidence>
<sequence>MSVGENPMQSYVWLSRCNLRARHRLIDDFNRRKSDAVVCMLVVRLVLFSLLAISVWLCLGPFDLEELLNYYHPAKGIQTTMSSDHAGHILLFIVLVQSSLIISIESCQRILMSNVQSLTKADQEKIIDAHNALRQAVALGYVDGQPAASNNALRQAVALGYVDGQPAASNMQEMRWDDELAARAQTWALSCDAENHDPHRDSSRFRVGQNIATFWTTRKPTSQSDTLPEFKKAINGWFKEVDYYNYNRIVGHGGTGHYTQMVWADTNLVGCGYAFYYDARKGYTKNYICNYGPGGNIITEFPYDKGYPLCRNYGLEYSRRWKGLCVSKPKNIFQFHIYR</sequence>
<dbReference type="PRINTS" id="PR00837">
    <property type="entry name" value="V5TPXLIKE"/>
</dbReference>
<dbReference type="EMBL" id="JASPKY010000372">
    <property type="protein sequence ID" value="KAK9703326.1"/>
    <property type="molecule type" value="Genomic_DNA"/>
</dbReference>
<dbReference type="InterPro" id="IPR014044">
    <property type="entry name" value="CAP_dom"/>
</dbReference>
<dbReference type="Proteomes" id="UP001458880">
    <property type="component" value="Unassembled WGS sequence"/>
</dbReference>
<keyword evidence="3" id="KW-1133">Transmembrane helix</keyword>
<keyword evidence="3" id="KW-0812">Transmembrane</keyword>
<evidence type="ECO:0000256" key="3">
    <source>
        <dbReference type="SAM" id="Phobius"/>
    </source>
</evidence>
<feature type="transmembrane region" description="Helical" evidence="3">
    <location>
        <begin position="85"/>
        <end position="104"/>
    </location>
</feature>
<dbReference type="InterPro" id="IPR001283">
    <property type="entry name" value="CRISP-related"/>
</dbReference>
<proteinExistence type="predicted"/>
<comment type="subcellular location">
    <subcellularLocation>
        <location evidence="1">Secreted</location>
    </subcellularLocation>
</comment>
<dbReference type="PROSITE" id="PS01009">
    <property type="entry name" value="CRISP_1"/>
    <property type="match status" value="1"/>
</dbReference>
<keyword evidence="6" id="KW-1185">Reference proteome</keyword>
<name>A0AAW1JHM4_POPJA</name>